<dbReference type="InterPro" id="IPR036388">
    <property type="entry name" value="WH-like_DNA-bd_sf"/>
</dbReference>
<dbReference type="GO" id="GO:0043531">
    <property type="term" value="F:ADP binding"/>
    <property type="evidence" value="ECO:0007669"/>
    <property type="project" value="InterPro"/>
</dbReference>
<dbReference type="HOGENOM" id="CLU_000837_8_10_1"/>
<dbReference type="SUPFAM" id="SSF52540">
    <property type="entry name" value="P-loop containing nucleoside triphosphate hydrolases"/>
    <property type="match status" value="1"/>
</dbReference>
<protein>
    <submittedName>
        <fullName evidence="11">NB-ARC domain containing protein, expressed</fullName>
    </submittedName>
</protein>
<evidence type="ECO:0000256" key="1">
    <source>
        <dbReference type="ARBA" id="ARBA00008894"/>
    </source>
</evidence>
<evidence type="ECO:0000259" key="8">
    <source>
        <dbReference type="Pfam" id="PF18052"/>
    </source>
</evidence>
<evidence type="ECO:0000313" key="11">
    <source>
        <dbReference type="EMBL" id="ABA96699.1"/>
    </source>
</evidence>
<dbReference type="InterPro" id="IPR041118">
    <property type="entry name" value="Rx_N"/>
</dbReference>
<dbReference type="InterPro" id="IPR058922">
    <property type="entry name" value="WHD_DRP"/>
</dbReference>
<evidence type="ECO:0000256" key="3">
    <source>
        <dbReference type="ARBA" id="ARBA00022737"/>
    </source>
</evidence>
<dbReference type="Gene3D" id="1.10.10.10">
    <property type="entry name" value="Winged helix-like DNA-binding domain superfamily/Winged helix DNA-binding domain"/>
    <property type="match status" value="1"/>
</dbReference>
<dbReference type="Gene3D" id="3.80.10.10">
    <property type="entry name" value="Ribonuclease Inhibitor"/>
    <property type="match status" value="4"/>
</dbReference>
<dbReference type="InterPro" id="IPR032675">
    <property type="entry name" value="LRR_dom_sf"/>
</dbReference>
<dbReference type="InterPro" id="IPR027417">
    <property type="entry name" value="P-loop_NTPase"/>
</dbReference>
<dbReference type="Pfam" id="PF00931">
    <property type="entry name" value="NB-ARC"/>
    <property type="match status" value="1"/>
</dbReference>
<dbReference type="InterPro" id="IPR056789">
    <property type="entry name" value="LRR_R13L1-DRL21"/>
</dbReference>
<keyword evidence="3" id="KW-0677">Repeat</keyword>
<evidence type="ECO:0000256" key="6">
    <source>
        <dbReference type="ARBA" id="ARBA00022840"/>
    </source>
</evidence>
<keyword evidence="2" id="KW-0433">Leucine-rich repeat</keyword>
<sequence>MEEMKNKLGEGMLHIQAVLDVVNPDHFKDHSVMLDRWFWKLRDAIEEAEDAIYLHKNIKNKEKPGRLEDQIEVEVVFQFHDFTDEEAKRSSKHCAGMFVRLCELELLIPVVFAGKSVAAPVIKEIITRALNYLDGYLSAKSMEEMKNKLEEGMLQIQAVLDVVDPDRFKEHSVALDQWFWKLRDAVEEAEDAIDELEYYELEEEAKDYKVSDWGSPLAKWKHKVVKSIKDVRVLDKSVNQFTHRGTLKRLKKAMDGLDKAAAGTTKFLEVVRCINGATSSSQKLGHLASSNDRQTGSMLTVDKFVGRESEKKRILEWLTKDTSVKESEIVPSANHVPIFSVIGHGGMGKTTLAQSICQQDEVVKHFKVIWITVSTSFDATSVTRKILESATKGEPSNKHLEALQQELKEKLNSVKFLLVMDDVWEEGKRDEWEKLFAPLRSGKNGSRILLTTRMASVADMAAKAMGVARDCLILGELEEDENIELFNHHVFSSLNLQDYSHFKKTGEQIARKLGGCPLVIKVTCGHLQGNMSVAYWENFLHIHLEHFKGSDIDIMKVLKLSYQHLPTELQICFRFCSLFPEDHKFRKEDLVHMWMCSGLIPQATNETLNFEDIGERILADLTRKSFFDLKSRVYRYGLDQEEYYDLKSRVYRYGLDQEEYYVMHDLMHELARNVSYGECARITSPVKFKDIRDTVRHISILCIPQFSIDVVKKISQFKNLRSIIIVTESKLDKDTKNTLQKIIESTKSLRLFHSRLRIRFDFSSKFGKLKHLRYIDIFGISSKGIYHIAKLYHLLVLLSISSPTTVFPCRRSLLCVAKQERFMLNLYRLRHVAYGQDTYKLFGMLPISRLESIRRLSIYHVKESGGNKVSSIKNLHCLRELNIQGVENIENHEEAINAKLNEKQHLHSLSLEWSPHTGEHDTVDELVLQHLEPHTNIRNLRICGYEGCVVPFWIENLSVRKLVSIKLESCINWEQLPSLGELTLLRYLLLRNLPKLQQIGRHSHMSSSSSMELLLPPNLLSLEIEQCPELQELPLLPPSLVSFQIIEVNWTKLPRMGKLCSKSNETILAQLQEVVINDCPCLSSLEDSFLEQKQHMVALRNLHINNCIHLESASIPFDAMIMLRYLYIRRCPKLRALRGTGEKFLPSSLLYLQIKQCPKLQELPLLPPSLMSFKIKNVNWTKLPRMGKLCSESNETILAQLQEVAISSCPCLCSLDDSFLEQKQHMVALRNLHIDNCIHLESASISFEAMNMLKSLRIGGCPELRAPRGAGEMFLPPSLKDLYIRSCGDYERIVVVSLQEQQLINLSVLNLNNCSNLVSLPPSEVFSRNFTSLQIIIIQKCGNLSSLGGLESLPSLSELTIRRCAKLTKFGSSVNPYVSGGEEEHLVDSRSSLRISSLTIDLPSLLLVEPLKSLCHTEHLEIEDASQMKSLPDRWLLQNSASLKSLHIRKVKSLESLQPSMRDLTSLQKLTLSGVGQLLGSLPDFPTSLLELDISECGSELKKKFRKHGSPERSKIAHILRVRIGISTLHTHILACFEACLLDVIVNLLLLLCYPFHLLPSSCPVKSMMRCP</sequence>
<dbReference type="Gene3D" id="3.40.50.300">
    <property type="entry name" value="P-loop containing nucleotide triphosphate hydrolases"/>
    <property type="match status" value="1"/>
</dbReference>
<name>Q2QW36_ORYSJ</name>
<dbReference type="GO" id="GO:0006952">
    <property type="term" value="P:defense response"/>
    <property type="evidence" value="ECO:0007669"/>
    <property type="project" value="UniProtKB-KW"/>
</dbReference>
<dbReference type="EMBL" id="DP000011">
    <property type="protein sequence ID" value="ABA96699.1"/>
    <property type="molecule type" value="Genomic_DNA"/>
</dbReference>
<feature type="domain" description="R13L1/DRL21-like LRR repeat region" evidence="10">
    <location>
        <begin position="870"/>
        <end position="992"/>
    </location>
</feature>
<feature type="domain" description="Disease resistance protein winged helix" evidence="9">
    <location>
        <begin position="578"/>
        <end position="671"/>
    </location>
</feature>
<evidence type="ECO:0000259" key="9">
    <source>
        <dbReference type="Pfam" id="PF23559"/>
    </source>
</evidence>
<reference evidence="11" key="3">
    <citation type="submission" date="2006-01" db="EMBL/GenBank/DDBJ databases">
        <authorList>
            <person name="Buell R."/>
        </authorList>
    </citation>
    <scope>NUCLEOTIDE SEQUENCE</scope>
</reference>
<dbReference type="GO" id="GO:0051707">
    <property type="term" value="P:response to other organism"/>
    <property type="evidence" value="ECO:0007669"/>
    <property type="project" value="UniProtKB-ARBA"/>
</dbReference>
<dbReference type="Pfam" id="PF23559">
    <property type="entry name" value="WHD_DRP"/>
    <property type="match status" value="1"/>
</dbReference>
<dbReference type="PRINTS" id="PR00364">
    <property type="entry name" value="DISEASERSIST"/>
</dbReference>
<reference evidence="11" key="1">
    <citation type="journal article" date="2005" name="BMC Biol.">
        <title>The sequence of rice chromosomes 11 and 12, rich in disease resistance genes and recent gene duplications.</title>
        <authorList>
            <consortium name="The rice chromosomes 11 and 12 sequencing consortia"/>
        </authorList>
    </citation>
    <scope>NUCLEOTIDE SEQUENCE [LARGE SCALE GENOMIC DNA]</scope>
</reference>
<comment type="similarity">
    <text evidence="1">Belongs to the disease resistance NB-LRR family.</text>
</comment>
<evidence type="ECO:0000256" key="5">
    <source>
        <dbReference type="ARBA" id="ARBA00022821"/>
    </source>
</evidence>
<evidence type="ECO:0000256" key="2">
    <source>
        <dbReference type="ARBA" id="ARBA00022614"/>
    </source>
</evidence>
<keyword evidence="5" id="KW-0611">Plant defense</keyword>
<accession>Q2QW36</accession>
<dbReference type="InterPro" id="IPR002182">
    <property type="entry name" value="NB-ARC"/>
</dbReference>
<dbReference type="Pfam" id="PF18052">
    <property type="entry name" value="Rx_N"/>
    <property type="match status" value="1"/>
</dbReference>
<keyword evidence="4" id="KW-0547">Nucleotide-binding</keyword>
<dbReference type="PANTHER" id="PTHR36766">
    <property type="entry name" value="PLANT BROAD-SPECTRUM MILDEW RESISTANCE PROTEIN RPW8"/>
    <property type="match status" value="1"/>
</dbReference>
<evidence type="ECO:0000259" key="10">
    <source>
        <dbReference type="Pfam" id="PF25019"/>
    </source>
</evidence>
<dbReference type="Pfam" id="PF25019">
    <property type="entry name" value="LRR_R13L1-DRL21"/>
    <property type="match status" value="1"/>
</dbReference>
<feature type="domain" description="NB-ARC" evidence="7">
    <location>
        <begin position="334"/>
        <end position="492"/>
    </location>
</feature>
<reference evidence="11" key="2">
    <citation type="submission" date="2005-04" db="EMBL/GenBank/DDBJ databases">
        <authorList>
            <person name="Buell C.R."/>
            <person name="Wing R.A."/>
            <person name="McCombie W.A."/>
            <person name="Ouyang S."/>
        </authorList>
    </citation>
    <scope>NUCLEOTIDE SEQUENCE</scope>
</reference>
<keyword evidence="6" id="KW-0067">ATP-binding</keyword>
<dbReference type="Gene3D" id="1.20.5.4130">
    <property type="match status" value="1"/>
</dbReference>
<dbReference type="FunFam" id="3.40.50.300:FF:001091">
    <property type="entry name" value="Probable disease resistance protein At1g61300"/>
    <property type="match status" value="1"/>
</dbReference>
<proteinExistence type="inferred from homology"/>
<organism evidence="11">
    <name type="scientific">Oryza sativa subsp. japonica</name>
    <name type="common">Rice</name>
    <dbReference type="NCBI Taxonomy" id="39947"/>
    <lineage>
        <taxon>Eukaryota</taxon>
        <taxon>Viridiplantae</taxon>
        <taxon>Streptophyta</taxon>
        <taxon>Embryophyta</taxon>
        <taxon>Tracheophyta</taxon>
        <taxon>Spermatophyta</taxon>
        <taxon>Magnoliopsida</taxon>
        <taxon>Liliopsida</taxon>
        <taxon>Poales</taxon>
        <taxon>Poaceae</taxon>
        <taxon>BOP clade</taxon>
        <taxon>Oryzoideae</taxon>
        <taxon>Oryzeae</taxon>
        <taxon>Oryzinae</taxon>
        <taxon>Oryza</taxon>
        <taxon>Oryza sativa</taxon>
    </lineage>
</organism>
<dbReference type="GO" id="GO:0005524">
    <property type="term" value="F:ATP binding"/>
    <property type="evidence" value="ECO:0007669"/>
    <property type="project" value="UniProtKB-KW"/>
</dbReference>
<dbReference type="SUPFAM" id="SSF52058">
    <property type="entry name" value="L domain-like"/>
    <property type="match status" value="3"/>
</dbReference>
<feature type="domain" description="Disease resistance N-terminal" evidence="8">
    <location>
        <begin position="136"/>
        <end position="207"/>
    </location>
</feature>
<dbReference type="PANTHER" id="PTHR36766:SF64">
    <property type="entry name" value="OS12G0206100 PROTEIN"/>
    <property type="match status" value="1"/>
</dbReference>
<evidence type="ECO:0000256" key="4">
    <source>
        <dbReference type="ARBA" id="ARBA00022741"/>
    </source>
</evidence>
<evidence type="ECO:0000259" key="7">
    <source>
        <dbReference type="Pfam" id="PF00931"/>
    </source>
</evidence>
<gene>
    <name evidence="11" type="ordered locus">LOC_Os12g10710</name>
</gene>